<comment type="caution">
    <text evidence="1">The sequence shown here is derived from an EMBL/GenBank/DDBJ whole genome shotgun (WGS) entry which is preliminary data.</text>
</comment>
<protein>
    <submittedName>
        <fullName evidence="1">TIGR04255 family protein</fullName>
    </submittedName>
</protein>
<keyword evidence="2" id="KW-1185">Reference proteome</keyword>
<dbReference type="RefSeq" id="WP_269596752.1">
    <property type="nucleotide sequence ID" value="NZ_JAWLKE010000009.1"/>
</dbReference>
<sequence>MVDMGPSAMALPSFAQPPVVEVAMGVEFLPLPALTVVPLVDVARTWANDYPIVQEQPALPPTGGPFGPAGFNFEVSAGVPPIRLWLLNRANTELIQIQGDRFILNWRRISDSESYPRYRYLAPRFDSHWLRFAEQVEAFGLGPLQPITAEVSFVNAFYLEPDETLFDVLTILSDQFQMKAAEPSIELVMKLDGKNQDDAVGEQRISVSRTPGEINRVSMTLITRVTVINEDANPIQEALGRAHAIGVTSFAQLTTPKMHRRWEIKL</sequence>
<gene>
    <name evidence="1" type="ORF">R3P95_21590</name>
</gene>
<organism evidence="1 2">
    <name type="scientific">Rhodococcus cercidiphylli</name>
    <dbReference type="NCBI Taxonomy" id="489916"/>
    <lineage>
        <taxon>Bacteria</taxon>
        <taxon>Bacillati</taxon>
        <taxon>Actinomycetota</taxon>
        <taxon>Actinomycetes</taxon>
        <taxon>Mycobacteriales</taxon>
        <taxon>Nocardiaceae</taxon>
        <taxon>Rhodococcus</taxon>
    </lineage>
</organism>
<name>A0ABU4B3V1_9NOCA</name>
<dbReference type="InterPro" id="IPR026349">
    <property type="entry name" value="CHP04255"/>
</dbReference>
<reference evidence="1 2" key="1">
    <citation type="submission" date="2023-10" db="EMBL/GenBank/DDBJ databases">
        <title>Development of a sustainable strategy for remediation of hydrocarbon-contaminated territories based on the waste exchange concept.</title>
        <authorList>
            <person name="Krivoruchko A."/>
        </authorList>
    </citation>
    <scope>NUCLEOTIDE SEQUENCE [LARGE SCALE GENOMIC DNA]</scope>
    <source>
        <strain evidence="1 2">IEGM 1322</strain>
    </source>
</reference>
<dbReference type="NCBIfam" id="TIGR04255">
    <property type="entry name" value="sporadTIGR04255"/>
    <property type="match status" value="1"/>
</dbReference>
<dbReference type="Proteomes" id="UP001185899">
    <property type="component" value="Unassembled WGS sequence"/>
</dbReference>
<accession>A0ABU4B3V1</accession>
<dbReference type="EMBL" id="JAWLKE010000009">
    <property type="protein sequence ID" value="MDV6233156.1"/>
    <property type="molecule type" value="Genomic_DNA"/>
</dbReference>
<evidence type="ECO:0000313" key="2">
    <source>
        <dbReference type="Proteomes" id="UP001185899"/>
    </source>
</evidence>
<proteinExistence type="predicted"/>
<evidence type="ECO:0000313" key="1">
    <source>
        <dbReference type="EMBL" id="MDV6233156.1"/>
    </source>
</evidence>